<evidence type="ECO:0000256" key="1">
    <source>
        <dbReference type="ARBA" id="ARBA00022603"/>
    </source>
</evidence>
<dbReference type="PRINTS" id="PR00105">
    <property type="entry name" value="C5METTRFRASE"/>
</dbReference>
<accession>A0A0F8YR77</accession>
<name>A0A0F8YR77_9ZZZZ</name>
<feature type="non-terminal residue" evidence="3">
    <location>
        <position position="164"/>
    </location>
</feature>
<dbReference type="SUPFAM" id="SSF53335">
    <property type="entry name" value="S-adenosyl-L-methionine-dependent methyltransferases"/>
    <property type="match status" value="1"/>
</dbReference>
<keyword evidence="2" id="KW-0808">Transferase</keyword>
<sequence>MNPPVPAAAERCVVRIGSLFTGVGGFDLGLERAGMEVAWQVENNEPCRHILRRRWHGPIYGDIREFVTLQASPVDVICGGDPCPAHSRARSNGSSVYPDLSGYFLAVVGRYVPQWIFRENVPAPTVDWFSAALEALGYGTIVIRLDAAETTGQSRQRDFICGCF</sequence>
<protein>
    <recommendedName>
        <fullName evidence="4">DNA (cytosine-5-)-methyltransferase</fullName>
    </recommendedName>
</protein>
<evidence type="ECO:0008006" key="4">
    <source>
        <dbReference type="Google" id="ProtNLM"/>
    </source>
</evidence>
<dbReference type="AlphaFoldDB" id="A0A0F8YR77"/>
<reference evidence="3" key="1">
    <citation type="journal article" date="2015" name="Nature">
        <title>Complex archaea that bridge the gap between prokaryotes and eukaryotes.</title>
        <authorList>
            <person name="Spang A."/>
            <person name="Saw J.H."/>
            <person name="Jorgensen S.L."/>
            <person name="Zaremba-Niedzwiedzka K."/>
            <person name="Martijn J."/>
            <person name="Lind A.E."/>
            <person name="van Eijk R."/>
            <person name="Schleper C."/>
            <person name="Guy L."/>
            <person name="Ettema T.J."/>
        </authorList>
    </citation>
    <scope>NUCLEOTIDE SEQUENCE</scope>
</reference>
<comment type="caution">
    <text evidence="3">The sequence shown here is derived from an EMBL/GenBank/DDBJ whole genome shotgun (WGS) entry which is preliminary data.</text>
</comment>
<evidence type="ECO:0000313" key="3">
    <source>
        <dbReference type="EMBL" id="KKK56644.1"/>
    </source>
</evidence>
<dbReference type="EMBL" id="LAZR01064889">
    <property type="protein sequence ID" value="KKK56644.1"/>
    <property type="molecule type" value="Genomic_DNA"/>
</dbReference>
<dbReference type="InterPro" id="IPR001525">
    <property type="entry name" value="C5_MeTfrase"/>
</dbReference>
<organism evidence="3">
    <name type="scientific">marine sediment metagenome</name>
    <dbReference type="NCBI Taxonomy" id="412755"/>
    <lineage>
        <taxon>unclassified sequences</taxon>
        <taxon>metagenomes</taxon>
        <taxon>ecological metagenomes</taxon>
    </lineage>
</organism>
<evidence type="ECO:0000256" key="2">
    <source>
        <dbReference type="ARBA" id="ARBA00022679"/>
    </source>
</evidence>
<dbReference type="Pfam" id="PF00145">
    <property type="entry name" value="DNA_methylase"/>
    <property type="match status" value="1"/>
</dbReference>
<dbReference type="Gene3D" id="3.40.50.150">
    <property type="entry name" value="Vaccinia Virus protein VP39"/>
    <property type="match status" value="1"/>
</dbReference>
<keyword evidence="1" id="KW-0489">Methyltransferase</keyword>
<proteinExistence type="predicted"/>
<dbReference type="GO" id="GO:0032259">
    <property type="term" value="P:methylation"/>
    <property type="evidence" value="ECO:0007669"/>
    <property type="project" value="UniProtKB-KW"/>
</dbReference>
<dbReference type="GO" id="GO:0008168">
    <property type="term" value="F:methyltransferase activity"/>
    <property type="evidence" value="ECO:0007669"/>
    <property type="project" value="UniProtKB-KW"/>
</dbReference>
<gene>
    <name evidence="3" type="ORF">LCGC14_3062450</name>
</gene>
<dbReference type="InterPro" id="IPR029063">
    <property type="entry name" value="SAM-dependent_MTases_sf"/>
</dbReference>